<name>A0A2I1EKQ4_9GLOM</name>
<reference evidence="2 3" key="4">
    <citation type="submission" date="2017-10" db="EMBL/GenBank/DDBJ databases">
        <title>Genome analyses suggest a sexual origin of heterokaryosis in a supposedly ancient asexual fungus.</title>
        <authorList>
            <person name="Corradi N."/>
            <person name="Sedzielewska K."/>
            <person name="Noel J."/>
            <person name="Charron P."/>
            <person name="Farinelli L."/>
            <person name="Marton T."/>
            <person name="Kruger M."/>
            <person name="Pelin A."/>
            <person name="Brachmann A."/>
            <person name="Corradi N."/>
        </authorList>
    </citation>
    <scope>NUCLEOTIDE SEQUENCE [LARGE SCALE GENOMIC DNA]</scope>
    <source>
        <strain evidence="2 3">A1</strain>
    </source>
</reference>
<dbReference type="OrthoDB" id="2402156at2759"/>
<reference evidence="1 4" key="2">
    <citation type="submission" date="2017-09" db="EMBL/GenBank/DDBJ databases">
        <title>Extensive intraspecific genome diversity in a model arbuscular mycorrhizal fungus.</title>
        <authorList>
            <person name="Chen E.C."/>
            <person name="Morin E."/>
            <person name="Beaudet D."/>
            <person name="Noel J."/>
            <person name="Ndikumana S."/>
            <person name="Charron P."/>
            <person name="St-Onge C."/>
            <person name="Giorgi J."/>
            <person name="Grigoriev I.V."/>
            <person name="Roux C."/>
            <person name="Martin F.M."/>
            <person name="Corradi N."/>
        </authorList>
    </citation>
    <scope>NUCLEOTIDE SEQUENCE [LARGE SCALE GENOMIC DNA]</scope>
    <source>
        <strain evidence="1 4">A5</strain>
    </source>
</reference>
<evidence type="ECO:0000313" key="1">
    <source>
        <dbReference type="EMBL" id="PKC13825.1"/>
    </source>
</evidence>
<dbReference type="Proteomes" id="UP000232688">
    <property type="component" value="Unassembled WGS sequence"/>
</dbReference>
<proteinExistence type="predicted"/>
<evidence type="ECO:0000313" key="2">
    <source>
        <dbReference type="EMBL" id="PKC66468.1"/>
    </source>
</evidence>
<dbReference type="EMBL" id="LLXH01000461">
    <property type="protein sequence ID" value="PKC66468.1"/>
    <property type="molecule type" value="Genomic_DNA"/>
</dbReference>
<dbReference type="EMBL" id="LLXJ01000169">
    <property type="protein sequence ID" value="PKC13825.1"/>
    <property type="molecule type" value="Genomic_DNA"/>
</dbReference>
<dbReference type="VEuPathDB" id="FungiDB:RhiirFUN_000579"/>
<organism evidence="1 4">
    <name type="scientific">Rhizophagus irregularis</name>
    <dbReference type="NCBI Taxonomy" id="588596"/>
    <lineage>
        <taxon>Eukaryota</taxon>
        <taxon>Fungi</taxon>
        <taxon>Fungi incertae sedis</taxon>
        <taxon>Mucoromycota</taxon>
        <taxon>Glomeromycotina</taxon>
        <taxon>Glomeromycetes</taxon>
        <taxon>Glomerales</taxon>
        <taxon>Glomeraceae</taxon>
        <taxon>Rhizophagus</taxon>
    </lineage>
</organism>
<comment type="caution">
    <text evidence="1">The sequence shown here is derived from an EMBL/GenBank/DDBJ whole genome shotgun (WGS) entry which is preliminary data.</text>
</comment>
<sequence>MESEGSNGLILSKKKFIECENWKAGDKNHQFLTIPNNIDLELLETIFNENSYHSHNNDFEVNFNFSKYKFKTE</sequence>
<reference evidence="2 3" key="3">
    <citation type="submission" date="2017-10" db="EMBL/GenBank/DDBJ databases">
        <title>Extensive intraspecific genome diversity in a model arbuscular mycorrhizal fungus.</title>
        <authorList>
            <person name="Chen E.C.H."/>
            <person name="Morin E."/>
            <person name="Baudet D."/>
            <person name="Noel J."/>
            <person name="Ndikumana S."/>
            <person name="Charron P."/>
            <person name="St-Onge C."/>
            <person name="Giorgi J."/>
            <person name="Grigoriev I.V."/>
            <person name="Roux C."/>
            <person name="Martin F.M."/>
            <person name="Corradi N."/>
        </authorList>
    </citation>
    <scope>NUCLEOTIDE SEQUENCE [LARGE SCALE GENOMIC DNA]</scope>
    <source>
        <strain evidence="2 3">A1</strain>
    </source>
</reference>
<protein>
    <submittedName>
        <fullName evidence="1">Uncharacterized protein</fullName>
    </submittedName>
</protein>
<dbReference type="VEuPathDB" id="FungiDB:RhiirA1_459686"/>
<evidence type="ECO:0000313" key="4">
    <source>
        <dbReference type="Proteomes" id="UP000232722"/>
    </source>
</evidence>
<evidence type="ECO:0000313" key="3">
    <source>
        <dbReference type="Proteomes" id="UP000232688"/>
    </source>
</evidence>
<reference evidence="1 4" key="1">
    <citation type="submission" date="2016-04" db="EMBL/GenBank/DDBJ databases">
        <title>Genome analyses suggest a sexual origin of heterokaryosis in a supposedly ancient asexual fungus.</title>
        <authorList>
            <person name="Ropars J."/>
            <person name="Sedzielewska K."/>
            <person name="Noel J."/>
            <person name="Charron P."/>
            <person name="Farinelli L."/>
            <person name="Marton T."/>
            <person name="Kruger M."/>
            <person name="Pelin A."/>
            <person name="Brachmann A."/>
            <person name="Corradi N."/>
        </authorList>
    </citation>
    <scope>NUCLEOTIDE SEQUENCE [LARGE SCALE GENOMIC DNA]</scope>
    <source>
        <strain evidence="1 4">A5</strain>
    </source>
</reference>
<accession>A0A2I1EKQ4</accession>
<gene>
    <name evidence="2" type="ORF">RhiirA1_459686</name>
    <name evidence="1" type="ORF">RhiirA5_410153</name>
</gene>
<dbReference type="Proteomes" id="UP000232722">
    <property type="component" value="Unassembled WGS sequence"/>
</dbReference>
<dbReference type="VEuPathDB" id="FungiDB:FUN_001398"/>
<dbReference type="AlphaFoldDB" id="A0A2I1EKQ4"/>